<feature type="domain" description="PPIase FKBP-type" evidence="3">
    <location>
        <begin position="209"/>
        <end position="274"/>
    </location>
</feature>
<dbReference type="AlphaFoldDB" id="A0A9P0ACT9"/>
<proteinExistence type="predicted"/>
<feature type="region of interest" description="Disordered" evidence="2">
    <location>
        <begin position="31"/>
        <end position="73"/>
    </location>
</feature>
<feature type="compositionally biased region" description="Basic and acidic residues" evidence="2">
    <location>
        <begin position="59"/>
        <end position="73"/>
    </location>
</feature>
<evidence type="ECO:0000313" key="5">
    <source>
        <dbReference type="Proteomes" id="UP001152759"/>
    </source>
</evidence>
<evidence type="ECO:0000256" key="2">
    <source>
        <dbReference type="SAM" id="MobiDB-lite"/>
    </source>
</evidence>
<dbReference type="InterPro" id="IPR046357">
    <property type="entry name" value="PPIase_dom_sf"/>
</dbReference>
<evidence type="ECO:0000313" key="4">
    <source>
        <dbReference type="EMBL" id="CAH0389907.1"/>
    </source>
</evidence>
<accession>A0A9P0ACT9</accession>
<dbReference type="PANTHER" id="PTHR44927">
    <property type="entry name" value="FK506-BINDING PROTEIN 15"/>
    <property type="match status" value="1"/>
</dbReference>
<sequence>MFSEDDIDFTPSPNTNLASLFDSSRLSLNNGNQSLTYKAPKQPRSLGKHETPTDSDSSLDSRRSKVESLDSKSAENSKAAKTLDLLIVKTVQAFKMENGNYNNVGRLRAALCGSFVNRCFEFIIYRDKTTHVCRASINQNFKFIVQINNYAAFYNKANQLWSVLFESPQDASEFSTQIALVKWCCLANAGKGSELLIQNLIVGSSDQLKAEDGSIVDIYYVAKTVTPSFKIDREVANNHNDGKPISVTVGPGWEKGLHGVTVNSKRAIIIPYQLLGSWKPLVADECSLMLQITVIKITIAQSPPDTRQTMDLPKIGGPQDSIDDFADDKTVPRVCRPSSRNSRLSYPLPGLHDKVPHSNDSDSESEEDNPVISKLVPGTKQKSKFNNSQMKKRKDHCPDPMNFKDESSSLTQFQHIDPLTKSSSFSADSHLSVYLSEMRIQNSEVRIGLGRVSDKVDQVLNKLEPKSIVDLNSLNEKIGKLTEINVEVKDRVFSDFSTIADQYKEIISLLKNKVDEPTVGDRSRSSCSGEGVDRKNQFESRIADLETENSELKVMLAQSVRENNDLKMHVTTLEQLNSQFQDDLEKASLKGTENHEETSKAEIKEGIKQKMNTIYHALKAEFRPDRHYLGQEIHSQLYNIIKRVTLEYLQELKGDNVRSLRDNTIDEMEKKYKSSESKPDSPVPQANPVTLNDGETITNDHRTKSDADNSLSEG</sequence>
<feature type="compositionally biased region" description="Basic and acidic residues" evidence="2">
    <location>
        <begin position="668"/>
        <end position="679"/>
    </location>
</feature>
<dbReference type="SUPFAM" id="SSF54534">
    <property type="entry name" value="FKBP-like"/>
    <property type="match status" value="1"/>
</dbReference>
<name>A0A9P0ACT9_BEMTA</name>
<dbReference type="Pfam" id="PF00254">
    <property type="entry name" value="FKBP_C"/>
    <property type="match status" value="1"/>
</dbReference>
<keyword evidence="1" id="KW-0175">Coiled coil</keyword>
<reference evidence="4" key="1">
    <citation type="submission" date="2021-12" db="EMBL/GenBank/DDBJ databases">
        <authorList>
            <person name="King R."/>
        </authorList>
    </citation>
    <scope>NUCLEOTIDE SEQUENCE</scope>
</reference>
<dbReference type="Proteomes" id="UP001152759">
    <property type="component" value="Chromosome 5"/>
</dbReference>
<protein>
    <recommendedName>
        <fullName evidence="3">PPIase FKBP-type domain-containing protein</fullName>
    </recommendedName>
</protein>
<dbReference type="KEGG" id="btab:109034525"/>
<dbReference type="GO" id="GO:0003755">
    <property type="term" value="F:peptidyl-prolyl cis-trans isomerase activity"/>
    <property type="evidence" value="ECO:0007669"/>
    <property type="project" value="InterPro"/>
</dbReference>
<feature type="compositionally biased region" description="Basic and acidic residues" evidence="2">
    <location>
        <begin position="698"/>
        <end position="707"/>
    </location>
</feature>
<feature type="compositionally biased region" description="Polar residues" evidence="2">
    <location>
        <begin position="687"/>
        <end position="697"/>
    </location>
</feature>
<feature type="compositionally biased region" description="Basic and acidic residues" evidence="2">
    <location>
        <begin position="351"/>
        <end position="360"/>
    </location>
</feature>
<keyword evidence="5" id="KW-1185">Reference proteome</keyword>
<feature type="region of interest" description="Disordered" evidence="2">
    <location>
        <begin position="305"/>
        <end position="374"/>
    </location>
</feature>
<feature type="region of interest" description="Disordered" evidence="2">
    <location>
        <begin position="668"/>
        <end position="714"/>
    </location>
</feature>
<evidence type="ECO:0000259" key="3">
    <source>
        <dbReference type="Pfam" id="PF00254"/>
    </source>
</evidence>
<evidence type="ECO:0000256" key="1">
    <source>
        <dbReference type="SAM" id="Coils"/>
    </source>
</evidence>
<dbReference type="Gene3D" id="3.10.50.40">
    <property type="match status" value="1"/>
</dbReference>
<organism evidence="4 5">
    <name type="scientific">Bemisia tabaci</name>
    <name type="common">Sweetpotato whitefly</name>
    <name type="synonym">Aleurodes tabaci</name>
    <dbReference type="NCBI Taxonomy" id="7038"/>
    <lineage>
        <taxon>Eukaryota</taxon>
        <taxon>Metazoa</taxon>
        <taxon>Ecdysozoa</taxon>
        <taxon>Arthropoda</taxon>
        <taxon>Hexapoda</taxon>
        <taxon>Insecta</taxon>
        <taxon>Pterygota</taxon>
        <taxon>Neoptera</taxon>
        <taxon>Paraneoptera</taxon>
        <taxon>Hemiptera</taxon>
        <taxon>Sternorrhyncha</taxon>
        <taxon>Aleyrodoidea</taxon>
        <taxon>Aleyrodidae</taxon>
        <taxon>Aleyrodinae</taxon>
        <taxon>Bemisia</taxon>
    </lineage>
</organism>
<dbReference type="InterPro" id="IPR001179">
    <property type="entry name" value="PPIase_FKBP_dom"/>
</dbReference>
<dbReference type="PANTHER" id="PTHR44927:SF1">
    <property type="entry name" value="FK506-BINDING PROTEIN 15"/>
    <property type="match status" value="1"/>
</dbReference>
<dbReference type="EMBL" id="OU963866">
    <property type="protein sequence ID" value="CAH0389907.1"/>
    <property type="molecule type" value="Genomic_DNA"/>
</dbReference>
<gene>
    <name evidence="4" type="ORF">BEMITA_LOCUS8684</name>
</gene>
<feature type="coiled-coil region" evidence="1">
    <location>
        <begin position="535"/>
        <end position="590"/>
    </location>
</feature>